<dbReference type="Pfam" id="PF03924">
    <property type="entry name" value="CHASE"/>
    <property type="match status" value="1"/>
</dbReference>
<evidence type="ECO:0000256" key="9">
    <source>
        <dbReference type="ARBA" id="ARBA00058004"/>
    </source>
</evidence>
<dbReference type="InterPro" id="IPR003661">
    <property type="entry name" value="HisK_dim/P_dom"/>
</dbReference>
<dbReference type="PANTHER" id="PTHR45339">
    <property type="entry name" value="HYBRID SIGNAL TRANSDUCTION HISTIDINE KINASE J"/>
    <property type="match status" value="1"/>
</dbReference>
<feature type="coiled-coil region" evidence="12">
    <location>
        <begin position="496"/>
        <end position="523"/>
    </location>
</feature>
<dbReference type="PROSITE" id="PS50839">
    <property type="entry name" value="CHASE"/>
    <property type="match status" value="1"/>
</dbReference>
<dbReference type="PROSITE" id="PS50109">
    <property type="entry name" value="HIS_KIN"/>
    <property type="match status" value="1"/>
</dbReference>
<dbReference type="CDD" id="cd16922">
    <property type="entry name" value="HATPase_EvgS-ArcB-TorS-like"/>
    <property type="match status" value="1"/>
</dbReference>
<evidence type="ECO:0000256" key="10">
    <source>
        <dbReference type="ARBA" id="ARBA00070152"/>
    </source>
</evidence>
<dbReference type="InterPro" id="IPR001789">
    <property type="entry name" value="Sig_transdc_resp-reg_receiver"/>
</dbReference>
<feature type="transmembrane region" description="Helical" evidence="13">
    <location>
        <begin position="14"/>
        <end position="36"/>
    </location>
</feature>
<dbReference type="GO" id="GO:0016020">
    <property type="term" value="C:membrane"/>
    <property type="evidence" value="ECO:0007669"/>
    <property type="project" value="UniProtKB-SubCell"/>
</dbReference>
<dbReference type="Gene3D" id="3.40.50.2300">
    <property type="match status" value="1"/>
</dbReference>
<feature type="domain" description="PAS" evidence="16">
    <location>
        <begin position="366"/>
        <end position="410"/>
    </location>
</feature>
<evidence type="ECO:0000256" key="11">
    <source>
        <dbReference type="PROSITE-ProRule" id="PRU00169"/>
    </source>
</evidence>
<evidence type="ECO:0000256" key="12">
    <source>
        <dbReference type="SAM" id="Coils"/>
    </source>
</evidence>
<keyword evidence="8 13" id="KW-0472">Membrane</keyword>
<dbReference type="Pfam" id="PF13426">
    <property type="entry name" value="PAS_9"/>
    <property type="match status" value="1"/>
</dbReference>
<evidence type="ECO:0000259" key="16">
    <source>
        <dbReference type="PROSITE" id="PS50112"/>
    </source>
</evidence>
<feature type="modified residue" description="4-aspartylphosphate" evidence="11">
    <location>
        <position position="829"/>
    </location>
</feature>
<keyword evidence="12" id="KW-0175">Coiled coil</keyword>
<dbReference type="InterPro" id="IPR006189">
    <property type="entry name" value="CHASE_dom"/>
</dbReference>
<evidence type="ECO:0000256" key="1">
    <source>
        <dbReference type="ARBA" id="ARBA00000085"/>
    </source>
</evidence>
<dbReference type="Gene3D" id="3.30.450.20">
    <property type="entry name" value="PAS domain"/>
    <property type="match status" value="1"/>
</dbReference>
<evidence type="ECO:0000256" key="13">
    <source>
        <dbReference type="SAM" id="Phobius"/>
    </source>
</evidence>
<dbReference type="SUPFAM" id="SSF55874">
    <property type="entry name" value="ATPase domain of HSP90 chaperone/DNA topoisomerase II/histidine kinase"/>
    <property type="match status" value="1"/>
</dbReference>
<dbReference type="PRINTS" id="PR00344">
    <property type="entry name" value="BCTRLSENSOR"/>
</dbReference>
<dbReference type="EMBL" id="JABBGA010000029">
    <property type="protein sequence ID" value="NML28546.1"/>
    <property type="molecule type" value="Genomic_DNA"/>
</dbReference>
<dbReference type="InterPro" id="IPR003594">
    <property type="entry name" value="HATPase_dom"/>
</dbReference>
<dbReference type="Pfam" id="PF00072">
    <property type="entry name" value="Response_reg"/>
    <property type="match status" value="1"/>
</dbReference>
<dbReference type="AlphaFoldDB" id="A0A848GCT5"/>
<dbReference type="Proteomes" id="UP000580043">
    <property type="component" value="Unassembled WGS sequence"/>
</dbReference>
<dbReference type="RefSeq" id="WP_169148074.1">
    <property type="nucleotide sequence ID" value="NZ_JABBGA010000029.1"/>
</dbReference>
<comment type="subcellular location">
    <subcellularLocation>
        <location evidence="2">Membrane</location>
    </subcellularLocation>
</comment>
<comment type="function">
    <text evidence="9">Member of the two-component regulatory system BvgS/BvgA. Phosphorylates BvgA via a four-step phosphorelay in response to environmental signals.</text>
</comment>
<dbReference type="InterPro" id="IPR004358">
    <property type="entry name" value="Sig_transdc_His_kin-like_C"/>
</dbReference>
<feature type="domain" description="CHASE" evidence="17">
    <location>
        <begin position="78"/>
        <end position="301"/>
    </location>
</feature>
<name>A0A848GCT5_9RHOO</name>
<reference evidence="18 19" key="1">
    <citation type="submission" date="2020-04" db="EMBL/GenBank/DDBJ databases">
        <title>Zoogloea sp. G-4-1-14 isolated from soil.</title>
        <authorList>
            <person name="Dahal R.H."/>
        </authorList>
    </citation>
    <scope>NUCLEOTIDE SEQUENCE [LARGE SCALE GENOMIC DNA]</scope>
    <source>
        <strain evidence="18 19">G-4-1-14</strain>
    </source>
</reference>
<keyword evidence="4 11" id="KW-0597">Phosphoprotein</keyword>
<dbReference type="GO" id="GO:0000155">
    <property type="term" value="F:phosphorelay sensor kinase activity"/>
    <property type="evidence" value="ECO:0007669"/>
    <property type="project" value="InterPro"/>
</dbReference>
<evidence type="ECO:0000256" key="4">
    <source>
        <dbReference type="ARBA" id="ARBA00022553"/>
    </source>
</evidence>
<dbReference type="SUPFAM" id="SSF47384">
    <property type="entry name" value="Homodimeric domain of signal transducing histidine kinase"/>
    <property type="match status" value="1"/>
</dbReference>
<keyword evidence="5 13" id="KW-0812">Transmembrane</keyword>
<keyword evidence="19" id="KW-1185">Reference proteome</keyword>
<evidence type="ECO:0000259" key="15">
    <source>
        <dbReference type="PROSITE" id="PS50110"/>
    </source>
</evidence>
<dbReference type="InterPro" id="IPR036097">
    <property type="entry name" value="HisK_dim/P_sf"/>
</dbReference>
<dbReference type="EC" id="2.7.13.3" evidence="3"/>
<dbReference type="NCBIfam" id="TIGR00229">
    <property type="entry name" value="sensory_box"/>
    <property type="match status" value="1"/>
</dbReference>
<dbReference type="PROSITE" id="PS50110">
    <property type="entry name" value="RESPONSE_REGULATORY"/>
    <property type="match status" value="1"/>
</dbReference>
<sequence>MTRMPGAGWLLPGALRTAVIAIVLLVPPVYFAALVGEEEQMTHRLRFEQLAATQVNTIRREVLVTYDLLKTLTEHFEMTGDDSASGFRRITAPLLRDHPYLQAIGLNPRVGRSERVAFEARIRKEIPDFAITEAVAPGQFRPAADRDEYYPFLRVEPLASNHQAQGFDSLTDPGGPRGAPGSERLAAFRRAARSGEMATTGPIRLALERASGATGVIVFSPIEGPADGPLAGFLTLVIRIGDLVGAARGSVGAQSESLAISIDDIGADGRPQALHMEAGAATAAAYEETIKLPDGRAWRVSIRAREEVPGRGRNNAMWVTLAGGLLVSLTLGMLIHALASRNRVIGSKVEEQTAKLTRANAELATERQRYQQILRTATDLVHIFDEDRRLHEVSDSFVAHLGYTREELQGLKVSDWDTGFPEAALSELFERMSREPTTFETRHRRRDGSLRDVEIFGGAVVIDGRRYVYCSARDITEKRQIAGELEQHRHHLEEMLAERTRDLTRANAQLIEARDEAERANQAKSSFLANMSHEIRTPLNAITGMVHLIRRSGSMPEQAARLEKIDVAGRHLLEIINAILDLSQIDAGKFVLDEVPLRAPAIVRNVASILAQEAHNKGLRLDVDVDPEALPEPLLGDTTRLSQALLNYGTNAVKFTDRGAVTLRLRVLEKQADSVVLRFEVQDSGIGIPADKIGKLFSPFEQADNSIRRLYGGTGLGLVITRRLAQLMGGDAGVTSTPGEGSVFWFSARLKLAAAVQPEEQAGNDASPELQLGRAHADCRVLLVEDEPVNQEVVIELLAEFLPHIDTVENGLEAVRKLEAQAYDLVLMDMQMPRMDGLEATRRIRSLPNGATVPILAMTANAFAEDRARCLEAGMDDFVAKPVDPALLYAAVLRQLEAASCS</sequence>
<feature type="domain" description="Response regulatory" evidence="15">
    <location>
        <begin position="780"/>
        <end position="896"/>
    </location>
</feature>
<evidence type="ECO:0000313" key="18">
    <source>
        <dbReference type="EMBL" id="NML28546.1"/>
    </source>
</evidence>
<evidence type="ECO:0000256" key="2">
    <source>
        <dbReference type="ARBA" id="ARBA00004370"/>
    </source>
</evidence>
<dbReference type="Pfam" id="PF00512">
    <property type="entry name" value="HisKA"/>
    <property type="match status" value="1"/>
</dbReference>
<evidence type="ECO:0000259" key="17">
    <source>
        <dbReference type="PROSITE" id="PS50839"/>
    </source>
</evidence>
<organism evidence="18 19">
    <name type="scientific">Zoogloea dura</name>
    <dbReference type="NCBI Taxonomy" id="2728840"/>
    <lineage>
        <taxon>Bacteria</taxon>
        <taxon>Pseudomonadati</taxon>
        <taxon>Pseudomonadota</taxon>
        <taxon>Betaproteobacteria</taxon>
        <taxon>Rhodocyclales</taxon>
        <taxon>Zoogloeaceae</taxon>
        <taxon>Zoogloea</taxon>
    </lineage>
</organism>
<proteinExistence type="predicted"/>
<protein>
    <recommendedName>
        <fullName evidence="10">Virulence sensor protein BvgS</fullName>
        <ecNumber evidence="3">2.7.13.3</ecNumber>
    </recommendedName>
</protein>
<keyword evidence="7" id="KW-0902">Two-component regulatory system</keyword>
<feature type="coiled-coil region" evidence="12">
    <location>
        <begin position="349"/>
        <end position="376"/>
    </location>
</feature>
<feature type="domain" description="Histidine kinase" evidence="14">
    <location>
        <begin position="530"/>
        <end position="752"/>
    </location>
</feature>
<dbReference type="SMART" id="SM00448">
    <property type="entry name" value="REC"/>
    <property type="match status" value="1"/>
</dbReference>
<dbReference type="FunFam" id="3.30.565.10:FF:000010">
    <property type="entry name" value="Sensor histidine kinase RcsC"/>
    <property type="match status" value="1"/>
</dbReference>
<keyword evidence="6 13" id="KW-1133">Transmembrane helix</keyword>
<comment type="catalytic activity">
    <reaction evidence="1">
        <text>ATP + protein L-histidine = ADP + protein N-phospho-L-histidine.</text>
        <dbReference type="EC" id="2.7.13.3"/>
    </reaction>
</comment>
<dbReference type="InterPro" id="IPR011006">
    <property type="entry name" value="CheY-like_superfamily"/>
</dbReference>
<evidence type="ECO:0000256" key="3">
    <source>
        <dbReference type="ARBA" id="ARBA00012438"/>
    </source>
</evidence>
<dbReference type="Pfam" id="PF02518">
    <property type="entry name" value="HATPase_c"/>
    <property type="match status" value="1"/>
</dbReference>
<dbReference type="CDD" id="cd17546">
    <property type="entry name" value="REC_hyHK_CKI1_RcsC-like"/>
    <property type="match status" value="1"/>
</dbReference>
<evidence type="ECO:0000259" key="14">
    <source>
        <dbReference type="PROSITE" id="PS50109"/>
    </source>
</evidence>
<dbReference type="Gene3D" id="3.30.565.10">
    <property type="entry name" value="Histidine kinase-like ATPase, C-terminal domain"/>
    <property type="match status" value="1"/>
</dbReference>
<dbReference type="InterPro" id="IPR042240">
    <property type="entry name" value="CHASE_sf"/>
</dbReference>
<dbReference type="PANTHER" id="PTHR45339:SF3">
    <property type="entry name" value="HISTIDINE KINASE"/>
    <property type="match status" value="1"/>
</dbReference>
<dbReference type="InterPro" id="IPR035965">
    <property type="entry name" value="PAS-like_dom_sf"/>
</dbReference>
<accession>A0A848GCT5</accession>
<dbReference type="CDD" id="cd00130">
    <property type="entry name" value="PAS"/>
    <property type="match status" value="1"/>
</dbReference>
<gene>
    <name evidence="18" type="ORF">HHL15_22550</name>
</gene>
<dbReference type="InterPro" id="IPR005467">
    <property type="entry name" value="His_kinase_dom"/>
</dbReference>
<comment type="caution">
    <text evidence="18">The sequence shown here is derived from an EMBL/GenBank/DDBJ whole genome shotgun (WGS) entry which is preliminary data.</text>
</comment>
<dbReference type="InterPro" id="IPR000014">
    <property type="entry name" value="PAS"/>
</dbReference>
<evidence type="ECO:0000313" key="19">
    <source>
        <dbReference type="Proteomes" id="UP000580043"/>
    </source>
</evidence>
<evidence type="ECO:0000256" key="7">
    <source>
        <dbReference type="ARBA" id="ARBA00023012"/>
    </source>
</evidence>
<dbReference type="InterPro" id="IPR036890">
    <property type="entry name" value="HATPase_C_sf"/>
</dbReference>
<dbReference type="Gene3D" id="1.10.287.130">
    <property type="match status" value="1"/>
</dbReference>
<dbReference type="SMART" id="SM00091">
    <property type="entry name" value="PAS"/>
    <property type="match status" value="1"/>
</dbReference>
<dbReference type="CDD" id="cd00082">
    <property type="entry name" value="HisKA"/>
    <property type="match status" value="1"/>
</dbReference>
<dbReference type="PROSITE" id="PS50112">
    <property type="entry name" value="PAS"/>
    <property type="match status" value="1"/>
</dbReference>
<evidence type="ECO:0000256" key="5">
    <source>
        <dbReference type="ARBA" id="ARBA00022692"/>
    </source>
</evidence>
<dbReference type="SMART" id="SM00387">
    <property type="entry name" value="HATPase_c"/>
    <property type="match status" value="1"/>
</dbReference>
<dbReference type="SUPFAM" id="SSF52172">
    <property type="entry name" value="CheY-like"/>
    <property type="match status" value="1"/>
</dbReference>
<feature type="transmembrane region" description="Helical" evidence="13">
    <location>
        <begin position="318"/>
        <end position="339"/>
    </location>
</feature>
<evidence type="ECO:0000256" key="8">
    <source>
        <dbReference type="ARBA" id="ARBA00023136"/>
    </source>
</evidence>
<dbReference type="SUPFAM" id="SSF55785">
    <property type="entry name" value="PYP-like sensor domain (PAS domain)"/>
    <property type="match status" value="1"/>
</dbReference>
<dbReference type="Gene3D" id="3.30.450.350">
    <property type="entry name" value="CHASE domain"/>
    <property type="match status" value="1"/>
</dbReference>
<dbReference type="SMART" id="SM01079">
    <property type="entry name" value="CHASE"/>
    <property type="match status" value="1"/>
</dbReference>
<evidence type="ECO:0000256" key="6">
    <source>
        <dbReference type="ARBA" id="ARBA00022989"/>
    </source>
</evidence>
<dbReference type="SMART" id="SM00388">
    <property type="entry name" value="HisKA"/>
    <property type="match status" value="1"/>
</dbReference>